<dbReference type="InterPro" id="IPR047801">
    <property type="entry name" value="Peptidase_C45"/>
</dbReference>
<reference evidence="2 3" key="1">
    <citation type="submission" date="2023-01" db="EMBL/GenBank/DDBJ databases">
        <title>Vibrio sp. KJ40-1 sp.nov, isolated from marine algae.</title>
        <authorList>
            <person name="Butt M."/>
            <person name="Kim J.M.J."/>
            <person name="Jeon C.O.C."/>
        </authorList>
    </citation>
    <scope>NUCLEOTIDE SEQUENCE [LARGE SCALE GENOMIC DNA]</scope>
    <source>
        <strain evidence="2 3">KJ40-1</strain>
    </source>
</reference>
<keyword evidence="2" id="KW-0808">Transferase</keyword>
<evidence type="ECO:0000313" key="3">
    <source>
        <dbReference type="Proteomes" id="UP001210678"/>
    </source>
</evidence>
<protein>
    <submittedName>
        <fullName evidence="2">C45 family autoproteolytic acyltransferase/hydrolase</fullName>
    </submittedName>
</protein>
<proteinExistence type="predicted"/>
<dbReference type="Proteomes" id="UP001210678">
    <property type="component" value="Unassembled WGS sequence"/>
</dbReference>
<dbReference type="EMBL" id="JAQLOI010000001">
    <property type="protein sequence ID" value="MDB1124032.1"/>
    <property type="molecule type" value="Genomic_DNA"/>
</dbReference>
<dbReference type="PANTHER" id="PTHR34180">
    <property type="entry name" value="PEPTIDASE C45"/>
    <property type="match status" value="1"/>
</dbReference>
<dbReference type="GO" id="GO:0016746">
    <property type="term" value="F:acyltransferase activity"/>
    <property type="evidence" value="ECO:0007669"/>
    <property type="project" value="UniProtKB-KW"/>
</dbReference>
<gene>
    <name evidence="2" type="ORF">PGX00_10395</name>
</gene>
<dbReference type="RefSeq" id="WP_272135925.1">
    <property type="nucleotide sequence ID" value="NZ_JAQLOI010000001.1"/>
</dbReference>
<dbReference type="Gene3D" id="3.60.60.10">
    <property type="entry name" value="Penicillin V Acylase, Chain A"/>
    <property type="match status" value="1"/>
</dbReference>
<evidence type="ECO:0000259" key="1">
    <source>
        <dbReference type="Pfam" id="PF03417"/>
    </source>
</evidence>
<accession>A0ABT4YR51</accession>
<organism evidence="2 3">
    <name type="scientific">Vibrio algarum</name>
    <dbReference type="NCBI Taxonomy" id="3020714"/>
    <lineage>
        <taxon>Bacteria</taxon>
        <taxon>Pseudomonadati</taxon>
        <taxon>Pseudomonadota</taxon>
        <taxon>Gammaproteobacteria</taxon>
        <taxon>Vibrionales</taxon>
        <taxon>Vibrionaceae</taxon>
        <taxon>Vibrio</taxon>
    </lineage>
</organism>
<keyword evidence="3" id="KW-1185">Reference proteome</keyword>
<comment type="caution">
    <text evidence="2">The sequence shown here is derived from an EMBL/GenBank/DDBJ whole genome shotgun (WGS) entry which is preliminary data.</text>
</comment>
<dbReference type="PANTHER" id="PTHR34180:SF1">
    <property type="entry name" value="BETA-ALANYL-DOPAMINE_CARCININE HYDROLASE"/>
    <property type="match status" value="1"/>
</dbReference>
<evidence type="ECO:0000313" key="2">
    <source>
        <dbReference type="EMBL" id="MDB1124032.1"/>
    </source>
</evidence>
<dbReference type="InterPro" id="IPR005079">
    <property type="entry name" value="Peptidase_C45_hydrolase"/>
</dbReference>
<dbReference type="NCBIfam" id="NF040521">
    <property type="entry name" value="C45_proenzyme"/>
    <property type="match status" value="1"/>
</dbReference>
<feature type="domain" description="Peptidase C45 hydrolase" evidence="1">
    <location>
        <begin position="102"/>
        <end position="323"/>
    </location>
</feature>
<dbReference type="Pfam" id="PF03417">
    <property type="entry name" value="AAT"/>
    <property type="match status" value="1"/>
</dbReference>
<keyword evidence="2" id="KW-0012">Acyltransferase</keyword>
<dbReference type="InterPro" id="IPR047794">
    <property type="entry name" value="C45_proenzyme-like"/>
</dbReference>
<name>A0ABT4YR51_9VIBR</name>
<sequence length="343" mass="38704">MRIITFEGKPYQLGYVLGKQAKTVFSRYIISSHHFTKLLPWRESDWLNSIDKQIQQHFPRIYNELQGLADGCEQDYKDILLWNCRGDLLPTGPEGCTSIAVRKTDRSIIAHNEDGDPNLRGHCFLLDARLDNDIRIFSFAYPGSIPGHTICANSHGLVYTVNNIRLSEQGSGLPRMVVSRALLETTNSSEFVDLLKKHQRSGGFHYTVADTQTQQPLSVEAPFQSVSVNKANPISVHANHLVHTELENIKQNITESSQCRQNRMEVLTQQLSGSIDEKKCFEILQDIEADALPIFRTEPDDPDEENTLATGVFTLSDNSVEIQIYSMEDFNNPLQQTLSLAVI</sequence>